<dbReference type="GO" id="GO:0005737">
    <property type="term" value="C:cytoplasm"/>
    <property type="evidence" value="ECO:0007669"/>
    <property type="project" value="TreeGrafter"/>
</dbReference>
<keyword evidence="8" id="KW-1185">Reference proteome</keyword>
<dbReference type="GO" id="GO:0009636">
    <property type="term" value="P:response to toxic substance"/>
    <property type="evidence" value="ECO:0007669"/>
    <property type="project" value="UniProtKB-ARBA"/>
</dbReference>
<dbReference type="InterPro" id="IPR036249">
    <property type="entry name" value="Thioredoxin-like_sf"/>
</dbReference>
<reference evidence="7 8" key="1">
    <citation type="submission" date="2021-08" db="EMBL/GenBank/DDBJ databases">
        <title>Draft Genome Sequence of Phanerochaete sordida strain YK-624.</title>
        <authorList>
            <person name="Mori T."/>
            <person name="Dohra H."/>
            <person name="Suzuki T."/>
            <person name="Kawagishi H."/>
            <person name="Hirai H."/>
        </authorList>
    </citation>
    <scope>NUCLEOTIDE SEQUENCE [LARGE SCALE GENOMIC DNA]</scope>
    <source>
        <strain evidence="7 8">YK-624</strain>
    </source>
</reference>
<dbReference type="AlphaFoldDB" id="A0A9P3GK55"/>
<dbReference type="SUPFAM" id="SSF47616">
    <property type="entry name" value="GST C-terminal domain-like"/>
    <property type="match status" value="1"/>
</dbReference>
<dbReference type="Gene3D" id="1.20.1050.10">
    <property type="match status" value="1"/>
</dbReference>
<dbReference type="SFLD" id="SFLDS00019">
    <property type="entry name" value="Glutathione_Transferase_(cytos"/>
    <property type="match status" value="1"/>
</dbReference>
<evidence type="ECO:0000313" key="7">
    <source>
        <dbReference type="EMBL" id="GJE94999.1"/>
    </source>
</evidence>
<evidence type="ECO:0000313" key="8">
    <source>
        <dbReference type="Proteomes" id="UP000703269"/>
    </source>
</evidence>
<dbReference type="Pfam" id="PF00043">
    <property type="entry name" value="GST_C"/>
    <property type="match status" value="1"/>
</dbReference>
<dbReference type="InterPro" id="IPR034347">
    <property type="entry name" value="GST_Phi_C"/>
</dbReference>
<proteinExistence type="inferred from homology"/>
<evidence type="ECO:0000256" key="3">
    <source>
        <dbReference type="ARBA" id="ARBA00022679"/>
    </source>
</evidence>
<dbReference type="GO" id="GO:0006749">
    <property type="term" value="P:glutathione metabolic process"/>
    <property type="evidence" value="ECO:0007669"/>
    <property type="project" value="TreeGrafter"/>
</dbReference>
<dbReference type="Gene3D" id="3.40.30.10">
    <property type="entry name" value="Glutaredoxin"/>
    <property type="match status" value="1"/>
</dbReference>
<dbReference type="PROSITE" id="PS50405">
    <property type="entry name" value="GST_CTER"/>
    <property type="match status" value="1"/>
</dbReference>
<evidence type="ECO:0000256" key="4">
    <source>
        <dbReference type="ARBA" id="ARBA00047960"/>
    </source>
</evidence>
<dbReference type="InterPro" id="IPR010987">
    <property type="entry name" value="Glutathione-S-Trfase_C-like"/>
</dbReference>
<keyword evidence="3" id="KW-0808">Transferase</keyword>
<dbReference type="Proteomes" id="UP000703269">
    <property type="component" value="Unassembled WGS sequence"/>
</dbReference>
<dbReference type="OrthoDB" id="249703at2759"/>
<dbReference type="CDD" id="cd03187">
    <property type="entry name" value="GST_C_Phi"/>
    <property type="match status" value="1"/>
</dbReference>
<dbReference type="InterPro" id="IPR004045">
    <property type="entry name" value="Glutathione_S-Trfase_N"/>
</dbReference>
<dbReference type="PANTHER" id="PTHR43900:SF3">
    <property type="entry name" value="GLUTATHIONE S-TRANSFERASE RHO"/>
    <property type="match status" value="1"/>
</dbReference>
<gene>
    <name evidence="7" type="ORF">PsYK624_111770</name>
</gene>
<dbReference type="EC" id="2.5.1.18" evidence="2"/>
<feature type="domain" description="GST N-terminal" evidence="5">
    <location>
        <begin position="1"/>
        <end position="82"/>
    </location>
</feature>
<dbReference type="GO" id="GO:0043295">
    <property type="term" value="F:glutathione binding"/>
    <property type="evidence" value="ECO:0007669"/>
    <property type="project" value="TreeGrafter"/>
</dbReference>
<dbReference type="InterPro" id="IPR040079">
    <property type="entry name" value="Glutathione_S-Trfase"/>
</dbReference>
<dbReference type="SFLD" id="SFLDG01154">
    <property type="entry name" value="Main.5:_Phi-like"/>
    <property type="match status" value="1"/>
</dbReference>
<evidence type="ECO:0000256" key="1">
    <source>
        <dbReference type="ARBA" id="ARBA00010128"/>
    </source>
</evidence>
<dbReference type="PROSITE" id="PS50404">
    <property type="entry name" value="GST_NTER"/>
    <property type="match status" value="1"/>
</dbReference>
<accession>A0A9P3GK55</accession>
<dbReference type="EMBL" id="BPQB01000045">
    <property type="protein sequence ID" value="GJE94999.1"/>
    <property type="molecule type" value="Genomic_DNA"/>
</dbReference>
<sequence>MVLKLHGSPISTCTKRVAAVLHEKHVPFELVPVDFAKGEHKSAAHRAKQPFGQVPYIDDDGFVLYESRAIARYVAAKYAAQGTPLVPSTSDLKATALFEQAVSVEGSNFDPFASGLAYEKVFIPMRGGATNEAHVEYLAKTLDMKLDGYEAILSKQKYLAGDEITLADLFHLPYGAFLKRLDYNYLEDPVKRPNVARWWKDITSRPSWQAVQEKVESSL</sequence>
<dbReference type="InterPro" id="IPR004046">
    <property type="entry name" value="GST_C"/>
</dbReference>
<protein>
    <recommendedName>
        <fullName evidence="2">glutathione transferase</fullName>
        <ecNumber evidence="2">2.5.1.18</ecNumber>
    </recommendedName>
</protein>
<evidence type="ECO:0000259" key="5">
    <source>
        <dbReference type="PROSITE" id="PS50404"/>
    </source>
</evidence>
<comment type="caution">
    <text evidence="7">The sequence shown here is derived from an EMBL/GenBank/DDBJ whole genome shotgun (WGS) entry which is preliminary data.</text>
</comment>
<evidence type="ECO:0000256" key="2">
    <source>
        <dbReference type="ARBA" id="ARBA00012452"/>
    </source>
</evidence>
<dbReference type="GO" id="GO:0004364">
    <property type="term" value="F:glutathione transferase activity"/>
    <property type="evidence" value="ECO:0007669"/>
    <property type="project" value="UniProtKB-EC"/>
</dbReference>
<dbReference type="SUPFAM" id="SSF52833">
    <property type="entry name" value="Thioredoxin-like"/>
    <property type="match status" value="1"/>
</dbReference>
<feature type="domain" description="GST C-terminal" evidence="6">
    <location>
        <begin position="91"/>
        <end position="219"/>
    </location>
</feature>
<dbReference type="PANTHER" id="PTHR43900">
    <property type="entry name" value="GLUTATHIONE S-TRANSFERASE RHO"/>
    <property type="match status" value="1"/>
</dbReference>
<organism evidence="7 8">
    <name type="scientific">Phanerochaete sordida</name>
    <dbReference type="NCBI Taxonomy" id="48140"/>
    <lineage>
        <taxon>Eukaryota</taxon>
        <taxon>Fungi</taxon>
        <taxon>Dikarya</taxon>
        <taxon>Basidiomycota</taxon>
        <taxon>Agaricomycotina</taxon>
        <taxon>Agaricomycetes</taxon>
        <taxon>Polyporales</taxon>
        <taxon>Phanerochaetaceae</taxon>
        <taxon>Phanerochaete</taxon>
    </lineage>
</organism>
<dbReference type="CDD" id="cd03053">
    <property type="entry name" value="GST_N_Phi"/>
    <property type="match status" value="1"/>
</dbReference>
<comment type="similarity">
    <text evidence="1">Belongs to the GST superfamily. Phi family.</text>
</comment>
<name>A0A9P3GK55_9APHY</name>
<dbReference type="SFLD" id="SFLDG00358">
    <property type="entry name" value="Main_(cytGST)"/>
    <property type="match status" value="1"/>
</dbReference>
<dbReference type="FunFam" id="3.40.30.10:FF:000016">
    <property type="entry name" value="Glutathione S-transferase F2"/>
    <property type="match status" value="1"/>
</dbReference>
<dbReference type="InterPro" id="IPR036282">
    <property type="entry name" value="Glutathione-S-Trfase_C_sf"/>
</dbReference>
<comment type="catalytic activity">
    <reaction evidence="4">
        <text>RX + glutathione = an S-substituted glutathione + a halide anion + H(+)</text>
        <dbReference type="Rhea" id="RHEA:16437"/>
        <dbReference type="ChEBI" id="CHEBI:15378"/>
        <dbReference type="ChEBI" id="CHEBI:16042"/>
        <dbReference type="ChEBI" id="CHEBI:17792"/>
        <dbReference type="ChEBI" id="CHEBI:57925"/>
        <dbReference type="ChEBI" id="CHEBI:90779"/>
        <dbReference type="EC" id="2.5.1.18"/>
    </reaction>
</comment>
<dbReference type="Pfam" id="PF13417">
    <property type="entry name" value="GST_N_3"/>
    <property type="match status" value="1"/>
</dbReference>
<dbReference type="FunFam" id="1.20.1050.10:FF:000004">
    <property type="entry name" value="Glutathione S-transferase F2"/>
    <property type="match status" value="1"/>
</dbReference>
<evidence type="ECO:0000259" key="6">
    <source>
        <dbReference type="PROSITE" id="PS50405"/>
    </source>
</evidence>